<sequence>MQKYLEIKQSSPVNFRNVKAIGICSRSCLEEEKKKKKKKKKRKTHGGGQLEALSERNTMQASVSLQLARAEATKEYPFDCDPAILVMVTLGYIMTNVSHCTSLTAEEVLASKAVTVVEYPYANTILPYGVKTGSTDNCKPEDNMWWEKPAEKSSRIKASMTKDMEV</sequence>
<evidence type="ECO:0000256" key="1">
    <source>
        <dbReference type="SAM" id="MobiDB-lite"/>
    </source>
</evidence>
<name>A0A2I0TYH0_LIMLA</name>
<reference evidence="3" key="2">
    <citation type="submission" date="2017-12" db="EMBL/GenBank/DDBJ databases">
        <title>Genome sequence of the Bar-tailed Godwit (Limosa lapponica baueri).</title>
        <authorList>
            <person name="Lima N.C.B."/>
            <person name="Parody-Merino A.M."/>
            <person name="Battley P.F."/>
            <person name="Fidler A.E."/>
            <person name="Prosdocimi F."/>
        </authorList>
    </citation>
    <scope>NUCLEOTIDE SEQUENCE [LARGE SCALE GENOMIC DNA]</scope>
</reference>
<dbReference type="AlphaFoldDB" id="A0A2I0TYH0"/>
<evidence type="ECO:0000313" key="2">
    <source>
        <dbReference type="EMBL" id="PKU38856.1"/>
    </source>
</evidence>
<accession>A0A2I0TYH0</accession>
<dbReference type="EMBL" id="KZ506639">
    <property type="protein sequence ID" value="PKU38856.1"/>
    <property type="molecule type" value="Genomic_DNA"/>
</dbReference>
<organism evidence="2 3">
    <name type="scientific">Limosa lapponica baueri</name>
    <dbReference type="NCBI Taxonomy" id="1758121"/>
    <lineage>
        <taxon>Eukaryota</taxon>
        <taxon>Metazoa</taxon>
        <taxon>Chordata</taxon>
        <taxon>Craniata</taxon>
        <taxon>Vertebrata</taxon>
        <taxon>Euteleostomi</taxon>
        <taxon>Archelosauria</taxon>
        <taxon>Archosauria</taxon>
        <taxon>Dinosauria</taxon>
        <taxon>Saurischia</taxon>
        <taxon>Theropoda</taxon>
        <taxon>Coelurosauria</taxon>
        <taxon>Aves</taxon>
        <taxon>Neognathae</taxon>
        <taxon>Neoaves</taxon>
        <taxon>Charadriiformes</taxon>
        <taxon>Scolopacidae</taxon>
        <taxon>Limosa</taxon>
    </lineage>
</organism>
<evidence type="ECO:0000313" key="3">
    <source>
        <dbReference type="Proteomes" id="UP000233556"/>
    </source>
</evidence>
<feature type="region of interest" description="Disordered" evidence="1">
    <location>
        <begin position="34"/>
        <end position="53"/>
    </location>
</feature>
<gene>
    <name evidence="2" type="ORF">llap_10838</name>
</gene>
<feature type="compositionally biased region" description="Basic residues" evidence="1">
    <location>
        <begin position="34"/>
        <end position="45"/>
    </location>
</feature>
<proteinExistence type="predicted"/>
<protein>
    <submittedName>
        <fullName evidence="2">Uncharacterized protein</fullName>
    </submittedName>
</protein>
<dbReference type="Proteomes" id="UP000233556">
    <property type="component" value="Unassembled WGS sequence"/>
</dbReference>
<dbReference type="OrthoDB" id="10062876at2759"/>
<reference evidence="3" key="1">
    <citation type="submission" date="2017-11" db="EMBL/GenBank/DDBJ databases">
        <authorList>
            <person name="Lima N.C."/>
            <person name="Parody-Merino A.M."/>
            <person name="Battley P.F."/>
            <person name="Fidler A.E."/>
            <person name="Prosdocimi F."/>
        </authorList>
    </citation>
    <scope>NUCLEOTIDE SEQUENCE [LARGE SCALE GENOMIC DNA]</scope>
</reference>
<keyword evidence="3" id="KW-1185">Reference proteome</keyword>